<evidence type="ECO:0000256" key="1">
    <source>
        <dbReference type="ARBA" id="ARBA00007092"/>
    </source>
</evidence>
<dbReference type="SUPFAM" id="SSF56219">
    <property type="entry name" value="DNase I-like"/>
    <property type="match status" value="1"/>
</dbReference>
<evidence type="ECO:0000256" key="4">
    <source>
        <dbReference type="ARBA" id="ARBA00022842"/>
    </source>
</evidence>
<evidence type="ECO:0000256" key="5">
    <source>
        <dbReference type="PIRSR" id="PIRSR604808-2"/>
    </source>
</evidence>
<comment type="caution">
    <text evidence="8">The sequence shown here is derived from an EMBL/GenBank/DDBJ whole genome shotgun (WGS) entry which is preliminary data.</text>
</comment>
<organism evidence="8 9">
    <name type="scientific">Hibiscus trionum</name>
    <name type="common">Flower of an hour</name>
    <dbReference type="NCBI Taxonomy" id="183268"/>
    <lineage>
        <taxon>Eukaryota</taxon>
        <taxon>Viridiplantae</taxon>
        <taxon>Streptophyta</taxon>
        <taxon>Embryophyta</taxon>
        <taxon>Tracheophyta</taxon>
        <taxon>Spermatophyta</taxon>
        <taxon>Magnoliopsida</taxon>
        <taxon>eudicotyledons</taxon>
        <taxon>Gunneridae</taxon>
        <taxon>Pentapetalae</taxon>
        <taxon>rosids</taxon>
        <taxon>malvids</taxon>
        <taxon>Malvales</taxon>
        <taxon>Malvaceae</taxon>
        <taxon>Malvoideae</taxon>
        <taxon>Hibiscus</taxon>
    </lineage>
</organism>
<comment type="similarity">
    <text evidence="1">Belongs to the DNA repair enzymes AP/ExoA family.</text>
</comment>
<dbReference type="PANTHER" id="PTHR22748">
    <property type="entry name" value="AP ENDONUCLEASE"/>
    <property type="match status" value="1"/>
</dbReference>
<evidence type="ECO:0000256" key="3">
    <source>
        <dbReference type="ARBA" id="ARBA00022801"/>
    </source>
</evidence>
<keyword evidence="9" id="KW-1185">Reference proteome</keyword>
<evidence type="ECO:0000256" key="2">
    <source>
        <dbReference type="ARBA" id="ARBA00022723"/>
    </source>
</evidence>
<dbReference type="AlphaFoldDB" id="A0A9W7J6L5"/>
<dbReference type="PANTHER" id="PTHR22748:SF19">
    <property type="entry name" value="ENDONUCLEASE_EXONUCLEASE_PHOSPHATASE DOMAIN-CONTAINING PROTEIN"/>
    <property type="match status" value="1"/>
</dbReference>
<proteinExistence type="inferred from homology"/>
<feature type="domain" description="Endonuclease/exonuclease/phosphatase" evidence="7">
    <location>
        <begin position="7"/>
        <end position="152"/>
    </location>
</feature>
<evidence type="ECO:0000313" key="8">
    <source>
        <dbReference type="EMBL" id="GMJ09606.1"/>
    </source>
</evidence>
<evidence type="ECO:0000313" key="9">
    <source>
        <dbReference type="Proteomes" id="UP001165190"/>
    </source>
</evidence>
<dbReference type="InterPro" id="IPR004808">
    <property type="entry name" value="AP_endonuc_1"/>
</dbReference>
<dbReference type="GO" id="GO:0008081">
    <property type="term" value="F:phosphoric diester hydrolase activity"/>
    <property type="evidence" value="ECO:0007669"/>
    <property type="project" value="TreeGrafter"/>
</dbReference>
<sequence length="201" mass="22492">MNKSMLITWNIRGLCRWEKKVVVRKLVTRTKSKIVFLQETKLRSVEVKTISQLCGRRCNFEFKFSASVGAAGGLISCWDSSFFSNERCVIEQNFIGLIGKYAGSDLKCALINVYGPNVASERRVFFDRLATLISKIELPVLIGGDFNIVRNAEEKIGASFNKKSMAVFSEFIEGLTLIDPPLRGSFHLVELQGSTIIQQTG</sequence>
<keyword evidence="5" id="KW-0464">Manganese</keyword>
<feature type="binding site" evidence="5">
    <location>
        <position position="147"/>
    </location>
    <ligand>
        <name>Mg(2+)</name>
        <dbReference type="ChEBI" id="CHEBI:18420"/>
        <label>1</label>
    </ligand>
</feature>
<dbReference type="GO" id="GO:0008311">
    <property type="term" value="F:double-stranded DNA 3'-5' DNA exonuclease activity"/>
    <property type="evidence" value="ECO:0007669"/>
    <property type="project" value="TreeGrafter"/>
</dbReference>
<feature type="binding site" evidence="5">
    <location>
        <position position="39"/>
    </location>
    <ligand>
        <name>Mg(2+)</name>
        <dbReference type="ChEBI" id="CHEBI:18420"/>
        <label>1</label>
    </ligand>
</feature>
<protein>
    <recommendedName>
        <fullName evidence="7">Endonuclease/exonuclease/phosphatase domain-containing protein</fullName>
    </recommendedName>
</protein>
<dbReference type="Proteomes" id="UP001165190">
    <property type="component" value="Unassembled WGS sequence"/>
</dbReference>
<evidence type="ECO:0000256" key="6">
    <source>
        <dbReference type="PIRSR" id="PIRSR604808-3"/>
    </source>
</evidence>
<keyword evidence="3" id="KW-0378">Hydrolase</keyword>
<accession>A0A9W7J6L5</accession>
<feature type="site" description="Transition state stabilizer" evidence="6">
    <location>
        <position position="147"/>
    </location>
</feature>
<dbReference type="Pfam" id="PF03372">
    <property type="entry name" value="Exo_endo_phos"/>
    <property type="match status" value="1"/>
</dbReference>
<feature type="binding site" evidence="5">
    <location>
        <position position="10"/>
    </location>
    <ligand>
        <name>Mg(2+)</name>
        <dbReference type="ChEBI" id="CHEBI:18420"/>
        <label>1</label>
    </ligand>
</feature>
<keyword evidence="2 5" id="KW-0479">Metal-binding</keyword>
<gene>
    <name evidence="8" type="ORF">HRI_004629800</name>
</gene>
<dbReference type="GO" id="GO:0006284">
    <property type="term" value="P:base-excision repair"/>
    <property type="evidence" value="ECO:0007669"/>
    <property type="project" value="TreeGrafter"/>
</dbReference>
<dbReference type="EMBL" id="BSYR01000056">
    <property type="protein sequence ID" value="GMJ09606.1"/>
    <property type="molecule type" value="Genomic_DNA"/>
</dbReference>
<dbReference type="GO" id="GO:0046872">
    <property type="term" value="F:metal ion binding"/>
    <property type="evidence" value="ECO:0007669"/>
    <property type="project" value="UniProtKB-KW"/>
</dbReference>
<dbReference type="Gene3D" id="3.60.10.10">
    <property type="entry name" value="Endonuclease/exonuclease/phosphatase"/>
    <property type="match status" value="1"/>
</dbReference>
<dbReference type="InterPro" id="IPR005135">
    <property type="entry name" value="Endo/exonuclease/phosphatase"/>
</dbReference>
<feature type="binding site" evidence="5">
    <location>
        <position position="145"/>
    </location>
    <ligand>
        <name>Mg(2+)</name>
        <dbReference type="ChEBI" id="CHEBI:18420"/>
        <label>1</label>
    </ligand>
</feature>
<keyword evidence="4 5" id="KW-0460">Magnesium</keyword>
<dbReference type="GO" id="GO:0005634">
    <property type="term" value="C:nucleus"/>
    <property type="evidence" value="ECO:0007669"/>
    <property type="project" value="TreeGrafter"/>
</dbReference>
<reference evidence="8" key="1">
    <citation type="submission" date="2023-05" db="EMBL/GenBank/DDBJ databases">
        <title>Genome and transcriptome analyses reveal genes involved in the formation of fine ridges on petal epidermal cells in Hibiscus trionum.</title>
        <authorList>
            <person name="Koshimizu S."/>
            <person name="Masuda S."/>
            <person name="Ishii T."/>
            <person name="Shirasu K."/>
            <person name="Hoshino A."/>
            <person name="Arita M."/>
        </authorList>
    </citation>
    <scope>NUCLEOTIDE SEQUENCE</scope>
    <source>
        <strain evidence="8">Hamamatsu line</strain>
    </source>
</reference>
<dbReference type="OrthoDB" id="1881450at2759"/>
<dbReference type="InterPro" id="IPR036691">
    <property type="entry name" value="Endo/exonu/phosph_ase_sf"/>
</dbReference>
<evidence type="ECO:0000259" key="7">
    <source>
        <dbReference type="Pfam" id="PF03372"/>
    </source>
</evidence>
<comment type="cofactor">
    <cofactor evidence="5">
        <name>Mg(2+)</name>
        <dbReference type="ChEBI" id="CHEBI:18420"/>
    </cofactor>
    <cofactor evidence="5">
        <name>Mn(2+)</name>
        <dbReference type="ChEBI" id="CHEBI:29035"/>
    </cofactor>
    <text evidence="5">Probably binds two magnesium or manganese ions per subunit.</text>
</comment>
<name>A0A9W7J6L5_HIBTR</name>
<dbReference type="GO" id="GO:0003906">
    <property type="term" value="F:DNA-(apurinic or apyrimidinic site) endonuclease activity"/>
    <property type="evidence" value="ECO:0007669"/>
    <property type="project" value="TreeGrafter"/>
</dbReference>